<keyword evidence="3" id="KW-0637">Prenyltransferase</keyword>
<comment type="similarity">
    <text evidence="2">Belongs to the protein prenyltransferase subunit beta family.</text>
</comment>
<keyword evidence="6" id="KW-0677">Repeat</keyword>
<dbReference type="Proteomes" id="UP000320421">
    <property type="component" value="Chromosome"/>
</dbReference>
<comment type="cofactor">
    <cofactor evidence="1">
        <name>Zn(2+)</name>
        <dbReference type="ChEBI" id="CHEBI:29105"/>
    </cofactor>
</comment>
<evidence type="ECO:0000313" key="11">
    <source>
        <dbReference type="EMBL" id="QDT22916.1"/>
    </source>
</evidence>
<protein>
    <recommendedName>
        <fullName evidence="8">Geranylgeranyl transferase type II subunit beta</fullName>
    </recommendedName>
    <alternativeName>
        <fullName evidence="9">Type II protein geranyl-geranyltransferase subunit beta</fullName>
    </alternativeName>
</protein>
<sequence>MNQQPYLVHLALRLAAGLEQYSASDLKKHRSFICSQQQPDGGFSGREGGSDLYYTGFAVRSLGILGGLEPAETESLCGYLKSFSLETLTTIDLLSWLYCALIVQASGGPDLLAEVPENWNTRIAERLETLRTEDGGYAKSDQGALGSTYHSFLIVLIYQLIGVDVPSPNRLIQFLFDMQRDDGGFVEIAPMKRSGTNPTAAAVATLIILEAMDDELKADVRDFLNQVKSSEGGFQANTRIPFADGLSTFTGLLTAQDLGFNEIMDLEQVRKFMQEWLEFPTGGFRGASWDEQADVEYTFYGLGVLALLGQAAQ</sequence>
<dbReference type="PANTHER" id="PTHR11774">
    <property type="entry name" value="GERANYLGERANYL TRANSFERASE TYPE BETA SUBUNIT"/>
    <property type="match status" value="1"/>
</dbReference>
<evidence type="ECO:0000313" key="12">
    <source>
        <dbReference type="Proteomes" id="UP000320421"/>
    </source>
</evidence>
<evidence type="ECO:0000256" key="1">
    <source>
        <dbReference type="ARBA" id="ARBA00001947"/>
    </source>
</evidence>
<dbReference type="GO" id="GO:0046872">
    <property type="term" value="F:metal ion binding"/>
    <property type="evidence" value="ECO:0007669"/>
    <property type="project" value="UniProtKB-KW"/>
</dbReference>
<evidence type="ECO:0000256" key="4">
    <source>
        <dbReference type="ARBA" id="ARBA00022679"/>
    </source>
</evidence>
<dbReference type="RefSeq" id="WP_145189544.1">
    <property type="nucleotide sequence ID" value="NZ_CP036266.1"/>
</dbReference>
<reference evidence="11 12" key="1">
    <citation type="submission" date="2019-02" db="EMBL/GenBank/DDBJ databases">
        <title>Deep-cultivation of Planctomycetes and their phenomic and genomic characterization uncovers novel biology.</title>
        <authorList>
            <person name="Wiegand S."/>
            <person name="Jogler M."/>
            <person name="Boedeker C."/>
            <person name="Pinto D."/>
            <person name="Vollmers J."/>
            <person name="Rivas-Marin E."/>
            <person name="Kohn T."/>
            <person name="Peeters S.H."/>
            <person name="Heuer A."/>
            <person name="Rast P."/>
            <person name="Oberbeckmann S."/>
            <person name="Bunk B."/>
            <person name="Jeske O."/>
            <person name="Meyerdierks A."/>
            <person name="Storesund J.E."/>
            <person name="Kallscheuer N."/>
            <person name="Luecker S."/>
            <person name="Lage O.M."/>
            <person name="Pohl T."/>
            <person name="Merkel B.J."/>
            <person name="Hornburger P."/>
            <person name="Mueller R.-W."/>
            <person name="Bruemmer F."/>
            <person name="Labrenz M."/>
            <person name="Spormann A.M."/>
            <person name="Op den Camp H."/>
            <person name="Overmann J."/>
            <person name="Amann R."/>
            <person name="Jetten M.S.M."/>
            <person name="Mascher T."/>
            <person name="Medema M.H."/>
            <person name="Devos D.P."/>
            <person name="Kaster A.-K."/>
            <person name="Ovreas L."/>
            <person name="Rohde M."/>
            <person name="Galperin M.Y."/>
            <person name="Jogler C."/>
        </authorList>
    </citation>
    <scope>NUCLEOTIDE SEQUENCE [LARGE SCALE GENOMIC DNA]</scope>
    <source>
        <strain evidence="11 12">HG66A1</strain>
    </source>
</reference>
<keyword evidence="12" id="KW-1185">Reference proteome</keyword>
<evidence type="ECO:0000256" key="8">
    <source>
        <dbReference type="ARBA" id="ARBA00030816"/>
    </source>
</evidence>
<evidence type="ECO:0000256" key="2">
    <source>
        <dbReference type="ARBA" id="ARBA00010497"/>
    </source>
</evidence>
<dbReference type="PANTHER" id="PTHR11774:SF11">
    <property type="entry name" value="GERANYLGERANYL TRANSFERASE TYPE-2 SUBUNIT BETA"/>
    <property type="match status" value="1"/>
</dbReference>
<keyword evidence="4 11" id="KW-0808">Transferase</keyword>
<dbReference type="AlphaFoldDB" id="A0A517PU63"/>
<dbReference type="SUPFAM" id="SSF48239">
    <property type="entry name" value="Terpenoid cyclases/Protein prenyltransferases"/>
    <property type="match status" value="2"/>
</dbReference>
<feature type="domain" description="Prenyltransferase alpha-alpha toroid" evidence="10">
    <location>
        <begin position="108"/>
        <end position="310"/>
    </location>
</feature>
<evidence type="ECO:0000256" key="7">
    <source>
        <dbReference type="ARBA" id="ARBA00022833"/>
    </source>
</evidence>
<evidence type="ECO:0000256" key="9">
    <source>
        <dbReference type="ARBA" id="ARBA00032766"/>
    </source>
</evidence>
<keyword evidence="7" id="KW-0862">Zinc</keyword>
<dbReference type="CDD" id="cd00688">
    <property type="entry name" value="ISOPREN_C2_like"/>
    <property type="match status" value="1"/>
</dbReference>
<dbReference type="OrthoDB" id="257049at2"/>
<dbReference type="EMBL" id="CP036266">
    <property type="protein sequence ID" value="QDT22916.1"/>
    <property type="molecule type" value="Genomic_DNA"/>
</dbReference>
<evidence type="ECO:0000259" key="10">
    <source>
        <dbReference type="Pfam" id="PF00432"/>
    </source>
</evidence>
<keyword evidence="5" id="KW-0479">Metal-binding</keyword>
<name>A0A517PU63_9PLAN</name>
<dbReference type="GO" id="GO:0008318">
    <property type="term" value="F:protein prenyltransferase activity"/>
    <property type="evidence" value="ECO:0007669"/>
    <property type="project" value="InterPro"/>
</dbReference>
<dbReference type="InterPro" id="IPR008930">
    <property type="entry name" value="Terpenoid_cyclase/PrenylTrfase"/>
</dbReference>
<accession>A0A517PU63</accession>
<dbReference type="InterPro" id="IPR045089">
    <property type="entry name" value="PGGT1B-like"/>
</dbReference>
<proteinExistence type="inferred from homology"/>
<dbReference type="Gene3D" id="1.50.10.20">
    <property type="match status" value="2"/>
</dbReference>
<evidence type="ECO:0000256" key="6">
    <source>
        <dbReference type="ARBA" id="ARBA00022737"/>
    </source>
</evidence>
<evidence type="ECO:0000256" key="3">
    <source>
        <dbReference type="ARBA" id="ARBA00022602"/>
    </source>
</evidence>
<gene>
    <name evidence="11" type="ORF">HG66A1_47270</name>
</gene>
<evidence type="ECO:0000256" key="5">
    <source>
        <dbReference type="ARBA" id="ARBA00022723"/>
    </source>
</evidence>
<dbReference type="InterPro" id="IPR001330">
    <property type="entry name" value="Prenyltrans"/>
</dbReference>
<feature type="domain" description="Prenyltransferase alpha-alpha toroid" evidence="10">
    <location>
        <begin position="18"/>
        <end position="84"/>
    </location>
</feature>
<organism evidence="11 12">
    <name type="scientific">Gimesia chilikensis</name>
    <dbReference type="NCBI Taxonomy" id="2605989"/>
    <lineage>
        <taxon>Bacteria</taxon>
        <taxon>Pseudomonadati</taxon>
        <taxon>Planctomycetota</taxon>
        <taxon>Planctomycetia</taxon>
        <taxon>Planctomycetales</taxon>
        <taxon>Planctomycetaceae</taxon>
        <taxon>Gimesia</taxon>
    </lineage>
</organism>
<dbReference type="Pfam" id="PF00432">
    <property type="entry name" value="Prenyltrans"/>
    <property type="match status" value="2"/>
</dbReference>